<dbReference type="InterPro" id="IPR005495">
    <property type="entry name" value="LptG/LptF_permease"/>
</dbReference>
<dbReference type="InterPro" id="IPR030923">
    <property type="entry name" value="LptG"/>
</dbReference>
<evidence type="ECO:0000256" key="7">
    <source>
        <dbReference type="ARBA" id="ARBA00023136"/>
    </source>
</evidence>
<dbReference type="Proteomes" id="UP000295341">
    <property type="component" value="Unassembled WGS sequence"/>
</dbReference>
<comment type="function">
    <text evidence="1">Part of the ABC transporter complex LptBFG involved in the translocation of lipopolysaccharide (LPS) from the inner membrane to the outer membrane.</text>
</comment>
<dbReference type="GO" id="GO:0015920">
    <property type="term" value="P:lipopolysaccharide transport"/>
    <property type="evidence" value="ECO:0007669"/>
    <property type="project" value="TreeGrafter"/>
</dbReference>
<dbReference type="GO" id="GO:0055085">
    <property type="term" value="P:transmembrane transport"/>
    <property type="evidence" value="ECO:0007669"/>
    <property type="project" value="InterPro"/>
</dbReference>
<comment type="similarity">
    <text evidence="3">Belongs to the LptF/LptG family.</text>
</comment>
<feature type="transmembrane region" description="Helical" evidence="9">
    <location>
        <begin position="276"/>
        <end position="294"/>
    </location>
</feature>
<proteinExistence type="inferred from homology"/>
<evidence type="ECO:0000256" key="4">
    <source>
        <dbReference type="ARBA" id="ARBA00022475"/>
    </source>
</evidence>
<keyword evidence="7 9" id="KW-0472">Membrane</keyword>
<evidence type="ECO:0000256" key="2">
    <source>
        <dbReference type="ARBA" id="ARBA00004651"/>
    </source>
</evidence>
<organism evidence="10 11">
    <name type="scientific">Panacagrimonas perspica</name>
    <dbReference type="NCBI Taxonomy" id="381431"/>
    <lineage>
        <taxon>Bacteria</taxon>
        <taxon>Pseudomonadati</taxon>
        <taxon>Pseudomonadota</taxon>
        <taxon>Gammaproteobacteria</taxon>
        <taxon>Nevskiales</taxon>
        <taxon>Nevskiaceae</taxon>
        <taxon>Panacagrimonas</taxon>
    </lineage>
</organism>
<comment type="caution">
    <text evidence="10">The sequence shown here is derived from an EMBL/GenBank/DDBJ whole genome shotgun (WGS) entry which is preliminary data.</text>
</comment>
<dbReference type="OrthoDB" id="9776227at2"/>
<evidence type="ECO:0000256" key="5">
    <source>
        <dbReference type="ARBA" id="ARBA00022692"/>
    </source>
</evidence>
<keyword evidence="6 9" id="KW-1133">Transmembrane helix</keyword>
<dbReference type="NCBIfam" id="TIGR04408">
    <property type="entry name" value="LptG_lptG"/>
    <property type="match status" value="1"/>
</dbReference>
<evidence type="ECO:0000256" key="9">
    <source>
        <dbReference type="SAM" id="Phobius"/>
    </source>
</evidence>
<accession>A0A4S3K8K8</accession>
<evidence type="ECO:0000256" key="8">
    <source>
        <dbReference type="ARBA" id="ARBA00026081"/>
    </source>
</evidence>
<reference evidence="10 11" key="1">
    <citation type="submission" date="2019-03" db="EMBL/GenBank/DDBJ databases">
        <title>Genomic Encyclopedia of Type Strains, Phase IV (KMG-IV): sequencing the most valuable type-strain genomes for metagenomic binning, comparative biology and taxonomic classification.</title>
        <authorList>
            <person name="Goeker M."/>
        </authorList>
    </citation>
    <scope>NUCLEOTIDE SEQUENCE [LARGE SCALE GENOMIC DNA]</scope>
    <source>
        <strain evidence="10 11">DSM 26377</strain>
    </source>
</reference>
<dbReference type="PANTHER" id="PTHR33529:SF2">
    <property type="entry name" value="LIPOPOLYSACCHARIDE EXPORT SYSTEM PERMEASE PROTEIN LPTG"/>
    <property type="match status" value="1"/>
</dbReference>
<protein>
    <submittedName>
        <fullName evidence="10">Lipopolysaccharide export system permease protein</fullName>
    </submittedName>
</protein>
<dbReference type="EMBL" id="SOBT01000012">
    <property type="protein sequence ID" value="TDU24150.1"/>
    <property type="molecule type" value="Genomic_DNA"/>
</dbReference>
<dbReference type="RefSeq" id="WP_133883574.1">
    <property type="nucleotide sequence ID" value="NZ_MWIN01000003.1"/>
</dbReference>
<feature type="transmembrane region" description="Helical" evidence="9">
    <location>
        <begin position="102"/>
        <end position="120"/>
    </location>
</feature>
<sequence>MSAVFGRLDRYIVLAIFGLSAVVGLGLVALYSFINFITEVDSGSRSLGVTQIFTMTLLLMPSGLYVLMPLVAMLGTLLGVGQLAAQSELTAMRAAGYSNLRIGRAALIAGLLLGVLAVVLGESLAPAGQQAAERVKSVARGGIAAGVSSKPVWLRDGNNIFLIRRLLAEDHFADAEIFRFDDALTLRSVLSVEDADYSQGVWLLNRVTETAFGGDHTRVDKHETLEWTSGLKPEVLRFYVLESESVSASGLMRLIEYLEANGLDASDQRLELWRKLIAPITVTAMVLFAVPFVFGPTRGGGAGQRLLLGVLVGVGFHLLNEVSANLGALYGWSAPVSAGTPTAVLMVLALIRLATAR</sequence>
<dbReference type="GO" id="GO:0043190">
    <property type="term" value="C:ATP-binding cassette (ABC) transporter complex"/>
    <property type="evidence" value="ECO:0007669"/>
    <property type="project" value="InterPro"/>
</dbReference>
<evidence type="ECO:0000256" key="3">
    <source>
        <dbReference type="ARBA" id="ARBA00007725"/>
    </source>
</evidence>
<keyword evidence="5 9" id="KW-0812">Transmembrane</keyword>
<keyword evidence="11" id="KW-1185">Reference proteome</keyword>
<evidence type="ECO:0000313" key="11">
    <source>
        <dbReference type="Proteomes" id="UP000295341"/>
    </source>
</evidence>
<feature type="transmembrane region" description="Helical" evidence="9">
    <location>
        <begin position="57"/>
        <end position="81"/>
    </location>
</feature>
<gene>
    <name evidence="10" type="ORF">DFR24_4413</name>
</gene>
<feature type="transmembrane region" description="Helical" evidence="9">
    <location>
        <begin position="306"/>
        <end position="323"/>
    </location>
</feature>
<keyword evidence="4" id="KW-1003">Cell membrane</keyword>
<evidence type="ECO:0000313" key="10">
    <source>
        <dbReference type="EMBL" id="TDU24150.1"/>
    </source>
</evidence>
<dbReference type="Pfam" id="PF03739">
    <property type="entry name" value="LptF_LptG"/>
    <property type="match status" value="1"/>
</dbReference>
<evidence type="ECO:0000256" key="1">
    <source>
        <dbReference type="ARBA" id="ARBA00002265"/>
    </source>
</evidence>
<evidence type="ECO:0000256" key="6">
    <source>
        <dbReference type="ARBA" id="ARBA00022989"/>
    </source>
</evidence>
<dbReference type="PANTHER" id="PTHR33529">
    <property type="entry name" value="SLR0882 PROTEIN-RELATED"/>
    <property type="match status" value="1"/>
</dbReference>
<comment type="subunit">
    <text evidence="8">Component of the lipopolysaccharide transport and assembly complex. The LptBFG transporter is composed of two ATP-binding proteins (LptB) and two transmembrane proteins (LptF and LptG).</text>
</comment>
<feature type="transmembrane region" description="Helical" evidence="9">
    <location>
        <begin position="329"/>
        <end position="351"/>
    </location>
</feature>
<feature type="transmembrane region" description="Helical" evidence="9">
    <location>
        <begin position="12"/>
        <end position="37"/>
    </location>
</feature>
<dbReference type="AlphaFoldDB" id="A0A4S3K8K8"/>
<comment type="subcellular location">
    <subcellularLocation>
        <location evidence="2">Cell membrane</location>
        <topology evidence="2">Multi-pass membrane protein</topology>
    </subcellularLocation>
</comment>
<name>A0A4S3K8K8_9GAMM</name>